<dbReference type="EMBL" id="BRYA01000287">
    <property type="protein sequence ID" value="GMI46190.1"/>
    <property type="molecule type" value="Genomic_DNA"/>
</dbReference>
<comment type="caution">
    <text evidence="2">The sequence shown here is derived from an EMBL/GenBank/DDBJ whole genome shotgun (WGS) entry which is preliminary data.</text>
</comment>
<dbReference type="Gene3D" id="1.25.40.10">
    <property type="entry name" value="Tetratricopeptide repeat domain"/>
    <property type="match status" value="1"/>
</dbReference>
<feature type="compositionally biased region" description="Basic and acidic residues" evidence="1">
    <location>
        <begin position="988"/>
        <end position="1002"/>
    </location>
</feature>
<sequence length="1140" mass="124009">MEIGSLVRGTTDDGTSQVDGRYKLSIDPSKFASLDHLWDPAKPSNCLSGMRALALFPDDSEYYAGKIGVLAPDSDSFEFLFDDGDVLPSVTSLSLKLLPLPELLIDKDAVKVGMAGQCYYEEENEFYEGTVGADNGDGTYRFDFNDGDVAQSIYLHDLDFEGNDGAVAEEDPNVDAVLDDFLNDEDDNPYGEDFDVSDDDIDVGEASPTPSAGKAPSETTLPRTSPAAPSAVTSTPLPPKPLAQSNSDLNILLTNTTGVPAPDSSSPSKPETAPVVPSPIPSPRPPEQSYVDSQSHLHPLLIPPNPLASDTGPAERLQALALEYVDLEFSYLNALNTSINHRDDEQGEELPPPPREETFAHPPLANSNKQTLLVNSMTALKMRSKALSTLLYGDGCLETVQEAIDLATCYSHNQLWVQASLHAKASLSTLDKDLSDTLEIPNMLCRNSATALLHLFDSIRSVLSKCKPDSLALKDLVVLIEGPVYMENIVADIKEIESSATGVEQHGFPTTKLIALLRNMDGYRLCVNSLERSLRPYQLSLLKKVVANAEELNPEGLSAPDASELIKGFRSTNATYILVEGSDVMNRLGQISLSHGEEGNDEDENGTERLTRVFYEEALSLLALSGPITSREAWQSHLKVQALTLIGRSLFSQNKFAAALDKFASAKKLVDAGGREDCLSSCSMLRGYSDALVAQATIKGRKKKKGGRGKLKDAMEFEAPNAGKEDGEEATAAAAATTITGNLTLADELLTHNFDIIESCFGTSHIITARACCDVAFLAVVRERYDEGLEFLHKAFEIFRKVEAVGGAATIGIGAASTSISIGRLKMNMGGGVDEESGLSEIKYGAEYYRDVGDAKGCALFNELAKIYEKNAGCIDYDAVECLENAVVCAVNTYGKTSSATFFALKKLGDKSEAGGDFERAISAYKKAFRCGEVVYGRDDVKTKRVLRLIKKLKGEEEKKEEAVGDEDGHKGSAFFHEEKKAAQDFLAKEEDRMKKESEKEKKGKRRRKKKKKKVVAKKNKVVGEEKSVGEEMLGLKVGEAVGVPAEEEEEEEKKVAKAKRKIKKKKSRKKPSEDEAKKKVVEKKVQAELRRVKKVAEERKKVISPVTEKSSITEALKVEEAEKGGEKVGWKVEGDGDGD</sequence>
<evidence type="ECO:0000256" key="1">
    <source>
        <dbReference type="SAM" id="MobiDB-lite"/>
    </source>
</evidence>
<organism evidence="2 3">
    <name type="scientific">Triparma columacea</name>
    <dbReference type="NCBI Taxonomy" id="722753"/>
    <lineage>
        <taxon>Eukaryota</taxon>
        <taxon>Sar</taxon>
        <taxon>Stramenopiles</taxon>
        <taxon>Ochrophyta</taxon>
        <taxon>Bolidophyceae</taxon>
        <taxon>Parmales</taxon>
        <taxon>Triparmaceae</taxon>
        <taxon>Triparma</taxon>
    </lineage>
</organism>
<evidence type="ECO:0000313" key="2">
    <source>
        <dbReference type="EMBL" id="GMI46190.1"/>
    </source>
</evidence>
<dbReference type="Gene3D" id="2.30.30.140">
    <property type="match status" value="1"/>
</dbReference>
<feature type="compositionally biased region" description="Acidic residues" evidence="1">
    <location>
        <begin position="179"/>
        <end position="203"/>
    </location>
</feature>
<dbReference type="Proteomes" id="UP001165065">
    <property type="component" value="Unassembled WGS sequence"/>
</dbReference>
<keyword evidence="3" id="KW-1185">Reference proteome</keyword>
<gene>
    <name evidence="2" type="ORF">TrCOL_g1441</name>
</gene>
<dbReference type="SMART" id="SM00028">
    <property type="entry name" value="TPR"/>
    <property type="match status" value="3"/>
</dbReference>
<dbReference type="AlphaFoldDB" id="A0A9W7GJ62"/>
<protein>
    <submittedName>
        <fullName evidence="2">Uncharacterized protein</fullName>
    </submittedName>
</protein>
<dbReference type="SUPFAM" id="SSF48452">
    <property type="entry name" value="TPR-like"/>
    <property type="match status" value="1"/>
</dbReference>
<reference evidence="3" key="1">
    <citation type="journal article" date="2023" name="Commun. Biol.">
        <title>Genome analysis of Parmales, the sister group of diatoms, reveals the evolutionary specialization of diatoms from phago-mixotrophs to photoautotrophs.</title>
        <authorList>
            <person name="Ban H."/>
            <person name="Sato S."/>
            <person name="Yoshikawa S."/>
            <person name="Yamada K."/>
            <person name="Nakamura Y."/>
            <person name="Ichinomiya M."/>
            <person name="Sato N."/>
            <person name="Blanc-Mathieu R."/>
            <person name="Endo H."/>
            <person name="Kuwata A."/>
            <person name="Ogata H."/>
        </authorList>
    </citation>
    <scope>NUCLEOTIDE SEQUENCE [LARGE SCALE GENOMIC DNA]</scope>
</reference>
<feature type="compositionally biased region" description="Polar residues" evidence="1">
    <location>
        <begin position="243"/>
        <end position="269"/>
    </location>
</feature>
<accession>A0A9W7GJ62</accession>
<proteinExistence type="predicted"/>
<dbReference type="OrthoDB" id="197617at2759"/>
<feature type="region of interest" description="Disordered" evidence="1">
    <location>
        <begin position="1041"/>
        <end position="1082"/>
    </location>
</feature>
<feature type="compositionally biased region" description="Pro residues" evidence="1">
    <location>
        <begin position="276"/>
        <end position="286"/>
    </location>
</feature>
<dbReference type="InterPro" id="IPR011990">
    <property type="entry name" value="TPR-like_helical_dom_sf"/>
</dbReference>
<feature type="region of interest" description="Disordered" evidence="1">
    <location>
        <begin position="988"/>
        <end position="1022"/>
    </location>
</feature>
<dbReference type="InterPro" id="IPR019734">
    <property type="entry name" value="TPR_rpt"/>
</dbReference>
<name>A0A9W7GJ62_9STRA</name>
<feature type="compositionally biased region" description="Basic residues" evidence="1">
    <location>
        <begin position="1057"/>
        <end position="1070"/>
    </location>
</feature>
<feature type="region of interest" description="Disordered" evidence="1">
    <location>
        <begin position="179"/>
        <end position="291"/>
    </location>
</feature>
<feature type="compositionally biased region" description="Basic and acidic residues" evidence="1">
    <location>
        <begin position="1071"/>
        <end position="1082"/>
    </location>
</feature>
<evidence type="ECO:0000313" key="3">
    <source>
        <dbReference type="Proteomes" id="UP001165065"/>
    </source>
</evidence>
<feature type="region of interest" description="Disordered" evidence="1">
    <location>
        <begin position="341"/>
        <end position="365"/>
    </location>
</feature>
<feature type="compositionally biased region" description="Basic residues" evidence="1">
    <location>
        <begin position="1003"/>
        <end position="1021"/>
    </location>
</feature>